<comment type="caution">
    <text evidence="2">The sequence shown here is derived from an EMBL/GenBank/DDBJ whole genome shotgun (WGS) entry which is preliminary data.</text>
</comment>
<dbReference type="Pfam" id="PF01937">
    <property type="entry name" value="ARMT1-like_dom"/>
    <property type="match status" value="1"/>
</dbReference>
<organism evidence="2 3">
    <name type="scientific">Ruminococcus turbiniformis</name>
    <dbReference type="NCBI Taxonomy" id="2881258"/>
    <lineage>
        <taxon>Bacteria</taxon>
        <taxon>Bacillati</taxon>
        <taxon>Bacillota</taxon>
        <taxon>Clostridia</taxon>
        <taxon>Eubacteriales</taxon>
        <taxon>Oscillospiraceae</taxon>
        <taxon>Ruminococcus</taxon>
    </lineage>
</organism>
<evidence type="ECO:0000259" key="1">
    <source>
        <dbReference type="Pfam" id="PF01937"/>
    </source>
</evidence>
<dbReference type="Proteomes" id="UP001198151">
    <property type="component" value="Unassembled WGS sequence"/>
</dbReference>
<feature type="domain" description="Damage-control phosphatase ARMT1-like metal-binding" evidence="1">
    <location>
        <begin position="5"/>
        <end position="279"/>
    </location>
</feature>
<evidence type="ECO:0000313" key="3">
    <source>
        <dbReference type="Proteomes" id="UP001198151"/>
    </source>
</evidence>
<dbReference type="Gene3D" id="3.40.50.10880">
    <property type="entry name" value="Uncharacterised protein PF01937, DUF89, domain 3"/>
    <property type="match status" value="1"/>
</dbReference>
<gene>
    <name evidence="2" type="ORF">LKD70_03680</name>
</gene>
<dbReference type="RefSeq" id="WP_227706686.1">
    <property type="nucleotide sequence ID" value="NZ_JAJEQX010000004.1"/>
</dbReference>
<dbReference type="InterPro" id="IPR014444">
    <property type="entry name" value="PH1575-like"/>
</dbReference>
<dbReference type="Gene3D" id="1.10.285.20">
    <property type="entry name" value="Uncharacterised protein PF01937, DUF89, domain 2"/>
    <property type="match status" value="1"/>
</dbReference>
<dbReference type="PIRSF" id="PIRSF006593">
    <property type="entry name" value="UCP006593"/>
    <property type="match status" value="1"/>
</dbReference>
<keyword evidence="3" id="KW-1185">Reference proteome</keyword>
<evidence type="ECO:0000313" key="2">
    <source>
        <dbReference type="EMBL" id="MCC2253545.1"/>
    </source>
</evidence>
<proteinExistence type="predicted"/>
<dbReference type="EMBL" id="JAJEQX010000004">
    <property type="protein sequence ID" value="MCC2253545.1"/>
    <property type="molecule type" value="Genomic_DNA"/>
</dbReference>
<accession>A0ABS8FU48</accession>
<dbReference type="InterPro" id="IPR036075">
    <property type="entry name" value="ARMT-1-like_metal-bd_sf"/>
</dbReference>
<dbReference type="SUPFAM" id="SSF111321">
    <property type="entry name" value="AF1104-like"/>
    <property type="match status" value="1"/>
</dbReference>
<protein>
    <submittedName>
        <fullName evidence="2">ARMT1-like domain-containing protein</fullName>
    </submittedName>
</protein>
<reference evidence="2 3" key="1">
    <citation type="submission" date="2021-10" db="EMBL/GenBank/DDBJ databases">
        <title>Anaerobic single-cell dispensing facilitates the cultivation of human gut bacteria.</title>
        <authorList>
            <person name="Afrizal A."/>
        </authorList>
    </citation>
    <scope>NUCLEOTIDE SEQUENCE [LARGE SCALE GENOMIC DNA]</scope>
    <source>
        <strain evidence="2 3">CLA-AA-H200</strain>
    </source>
</reference>
<name>A0ABS8FU48_9FIRM</name>
<dbReference type="InterPro" id="IPR002791">
    <property type="entry name" value="ARMT1-like_metal-bd"/>
</dbReference>
<sequence>MKVNAHCLACLIRMQEEQLKHFDNEEKKCRHMREILSFLGTCNPDLSAPTLIRPLTRIYEKYWGEKPGREDVERVKQEFNEYLLSMEEELEKEIRNHKDPLQAALTYARTGNYIDYSAVKDLSKEKLLELLESQGREGLDPDEYGRFTEELKNASRLVYLTDNCGEIVLDKIALKLLREQYPDLNITAIVRGAKVVNDADLEAACFTGLDRVVPVMDNGSEIAGTDLSDISQEAEEEIRSADIIVSKGQGNFETLHGCGLNIYYLFLCKCDWFMRQFQAERFQGMFVNERRIPE</sequence>